<gene>
    <name evidence="1" type="ORF">SAMN05192566_0721</name>
</gene>
<name>A0A1G9A8X0_9PROT</name>
<protein>
    <submittedName>
        <fullName evidence="1">Uncharacterized protein</fullName>
    </submittedName>
</protein>
<evidence type="ECO:0000313" key="2">
    <source>
        <dbReference type="Proteomes" id="UP000198629"/>
    </source>
</evidence>
<proteinExistence type="predicted"/>
<dbReference type="AlphaFoldDB" id="A0A1G9A8X0"/>
<accession>A0A1G9A8X0</accession>
<dbReference type="STRING" id="492660.SAMN05192566_0721"/>
<keyword evidence="2" id="KW-1185">Reference proteome</keyword>
<dbReference type="Proteomes" id="UP000198629">
    <property type="component" value="Unassembled WGS sequence"/>
</dbReference>
<dbReference type="EMBL" id="FNFX01000001">
    <property type="protein sequence ID" value="SDK23055.1"/>
    <property type="molecule type" value="Genomic_DNA"/>
</dbReference>
<dbReference type="OrthoDB" id="9182903at2"/>
<organism evidence="1 2">
    <name type="scientific">Methylophilus rhizosphaerae</name>
    <dbReference type="NCBI Taxonomy" id="492660"/>
    <lineage>
        <taxon>Bacteria</taxon>
        <taxon>Pseudomonadati</taxon>
        <taxon>Pseudomonadota</taxon>
        <taxon>Betaproteobacteria</taxon>
        <taxon>Nitrosomonadales</taxon>
        <taxon>Methylophilaceae</taxon>
        <taxon>Methylophilus</taxon>
    </lineage>
</organism>
<reference evidence="2" key="1">
    <citation type="submission" date="2016-10" db="EMBL/GenBank/DDBJ databases">
        <authorList>
            <person name="Varghese N."/>
            <person name="Submissions S."/>
        </authorList>
    </citation>
    <scope>NUCLEOTIDE SEQUENCE [LARGE SCALE GENOMIC DNA]</scope>
    <source>
        <strain evidence="2">CBMB127</strain>
    </source>
</reference>
<evidence type="ECO:0000313" key="1">
    <source>
        <dbReference type="EMBL" id="SDK23055.1"/>
    </source>
</evidence>
<sequence>MANKNGIIQASEQDGIIVRVDIDNDRYSVEMPNKYDLTHAYSKYGKGEYVPNPDALDKSNNVIFYTPSVFDMDEKAQKQFMFDVSRSRNVNRELMQEREVFTTAIEFDSSPQKITFTGIPLKAKRDANNELVKTSAGKVAKEPGFVKGEILAVGKYYVAVKNHFNNTPESALVHLIETSKFLNLEDYKQPDRFAQVQKRLDLDPVKDFQNGEINKGIDRYIAFTEKGLAKDIKKTYTKEIKAEPTQIKTKTKTKEHAMTM</sequence>
<dbReference type="RefSeq" id="WP_091470026.1">
    <property type="nucleotide sequence ID" value="NZ_FNFX01000001.1"/>
</dbReference>